<evidence type="ECO:0000313" key="3">
    <source>
        <dbReference type="Proteomes" id="UP001320513"/>
    </source>
</evidence>
<keyword evidence="1" id="KW-0472">Membrane</keyword>
<dbReference type="EMBL" id="LOHG01000025">
    <property type="protein sequence ID" value="MCI8212640.1"/>
    <property type="molecule type" value="Genomic_DNA"/>
</dbReference>
<keyword evidence="3" id="KW-1185">Reference proteome</keyword>
<feature type="transmembrane region" description="Helical" evidence="1">
    <location>
        <begin position="174"/>
        <end position="195"/>
    </location>
</feature>
<dbReference type="RefSeq" id="WP_243248790.1">
    <property type="nucleotide sequence ID" value="NZ_LOHG01000025.1"/>
</dbReference>
<feature type="transmembrane region" description="Helical" evidence="1">
    <location>
        <begin position="148"/>
        <end position="168"/>
    </location>
</feature>
<sequence>MNITLPDTSPPANLIICEHCDSLYEAVPLHKGETASCARCGAVLGRAHRLSLEQLLALTIAAAVLFVFANVFPVISISMKGLSNEVTLWSSVEALAQGRITLIALVAGLSIIFAPMLQIILLFWVLLHAQKGRIAPGFKMCMRALEHLRPWSMLEVCMLGILVAIVKLSGMLDVHAGVGLWAMAMLMVLIILIAGKHTRRLWTESGVQPS</sequence>
<accession>A0ABS9ZPZ2</accession>
<gene>
    <name evidence="2" type="ORF">AUC61_24210</name>
</gene>
<feature type="transmembrane region" description="Helical" evidence="1">
    <location>
        <begin position="99"/>
        <end position="127"/>
    </location>
</feature>
<proteinExistence type="predicted"/>
<evidence type="ECO:0000256" key="1">
    <source>
        <dbReference type="SAM" id="Phobius"/>
    </source>
</evidence>
<comment type="caution">
    <text evidence="2">The sequence shown here is derived from an EMBL/GenBank/DDBJ whole genome shotgun (WGS) entry which is preliminary data.</text>
</comment>
<keyword evidence="1" id="KW-1133">Transmembrane helix</keyword>
<organism evidence="2 3">
    <name type="scientific">Pseudomonas maioricensis</name>
    <dbReference type="NCBI Taxonomy" id="1766623"/>
    <lineage>
        <taxon>Bacteria</taxon>
        <taxon>Pseudomonadati</taxon>
        <taxon>Pseudomonadota</taxon>
        <taxon>Gammaproteobacteria</taxon>
        <taxon>Pseudomonadales</taxon>
        <taxon>Pseudomonadaceae</taxon>
        <taxon>Pseudomonas</taxon>
    </lineage>
</organism>
<dbReference type="Pfam" id="PF04403">
    <property type="entry name" value="PqiA"/>
    <property type="match status" value="1"/>
</dbReference>
<evidence type="ECO:0000313" key="2">
    <source>
        <dbReference type="EMBL" id="MCI8212640.1"/>
    </source>
</evidence>
<keyword evidence="1" id="KW-0812">Transmembrane</keyword>
<feature type="transmembrane region" description="Helical" evidence="1">
    <location>
        <begin position="55"/>
        <end position="79"/>
    </location>
</feature>
<dbReference type="InterPro" id="IPR007498">
    <property type="entry name" value="PqiA-like"/>
</dbReference>
<name>A0ABS9ZPZ2_9PSED</name>
<reference evidence="2 3" key="1">
    <citation type="submission" date="2015-12" db="EMBL/GenBank/DDBJ databases">
        <title>Phylogenomics in the description of a new species in the Pseudomonas syringae group.</title>
        <authorList>
            <person name="Busquets A."/>
            <person name="Gomila M."/>
            <person name="Beiki F."/>
            <person name="Rahimian H."/>
            <person name="Mulet M."/>
            <person name="Sanchez D."/>
            <person name="Garcia-Valdes E."/>
            <person name="Lalucat J."/>
        </authorList>
    </citation>
    <scope>NUCLEOTIDE SEQUENCE [LARGE SCALE GENOMIC DNA]</scope>
    <source>
        <strain evidence="2 3">S25</strain>
    </source>
</reference>
<protein>
    <submittedName>
        <fullName evidence="2">Paraquat-inducible protein A</fullName>
    </submittedName>
</protein>
<dbReference type="Proteomes" id="UP001320513">
    <property type="component" value="Unassembled WGS sequence"/>
</dbReference>